<dbReference type="GO" id="GO:0031416">
    <property type="term" value="C:NatB complex"/>
    <property type="evidence" value="ECO:0007669"/>
    <property type="project" value="TreeGrafter"/>
</dbReference>
<dbReference type="PANTHER" id="PTHR22767:SF3">
    <property type="entry name" value="N-ALPHA-ACETYLTRANSFERASE 25, NATB AUXILIARY SUBUNIT"/>
    <property type="match status" value="1"/>
</dbReference>
<proteinExistence type="inferred from homology"/>
<dbReference type="GO" id="GO:0016740">
    <property type="term" value="F:transferase activity"/>
    <property type="evidence" value="ECO:0007669"/>
    <property type="project" value="UniProtKB-KW"/>
</dbReference>
<dbReference type="InterPro" id="IPR011990">
    <property type="entry name" value="TPR-like_helical_dom_sf"/>
</dbReference>
<dbReference type="AlphaFoldDB" id="A0A131YIT4"/>
<evidence type="ECO:0000256" key="3">
    <source>
        <dbReference type="ARBA" id="ARBA00029872"/>
    </source>
</evidence>
<comment type="similarity">
    <text evidence="1">Belongs to the MDM20/NAA25 family.</text>
</comment>
<dbReference type="EMBL" id="GEDV01010099">
    <property type="protein sequence ID" value="JAP78458.1"/>
    <property type="molecule type" value="Transcribed_RNA"/>
</dbReference>
<dbReference type="PANTHER" id="PTHR22767">
    <property type="entry name" value="N-TERMINAL ACETYLTRANSFERASE-RELATED"/>
    <property type="match status" value="1"/>
</dbReference>
<sequence length="995" mass="111686">MASMLAARSHADSSISERRLRPVYDYLDNGNHKKALQEAEKLLKKQKDFSCAKALKALALVRLSRSDEALSVLKELQTEAPTDDATLQAMTLCYRELERPDLVVEAYERATQKEPQNEELLSHLFMGYVRVGRPREQRRTALALHRLRHKNPYYFWAVMSLVLEADQPTTSPAERSTLLLLAQRMVDKFVKERRIEAEAEVQLYLMVLEMQEKYQEALDVLHGPLGESLTSYLDFVHQRKVELLTKLGRWPEVNSVCKSLLLSNPDSWQYYKQYLDSVEKLQDSGWMTKETSAEDCESNELCPAVDHTYPMALAFIESLKESCKKGGLLRGPCMAHVAVMVKEKATPEVLADLLMDFFKRTSHKPSCLLDLSYLINLCAFTNEDIVKLVDRMEASLKAALPESWQRPPDVSAMQRHLTVCQLRHYLSNNSHLSLEERLHVVRELFASYQHSLQFGVELLATDFQPADNYAVLAGCLLLEHWQESGDCRLLVRLVVALEKALLNSPSCFQIKLLLLKVYGRIGSAGPCQHFAELLDIKHIQHDTLGYLVTPVFLKAGHFQAANANMNIALKLFTGNFKDTTDYLIACYKYGSFTKIQEMMRFRERLNNSLHFALLTADKMILELLLEAKSQETLKQMLMSMEIDPVNDKTEWSALTDNRDVRIFREWGATRRKLLDEYLERTRQEEVVWLRVRNLLLRLLAACHQLSSQQPLSQPQQNPLSPAGGDYVGNDNERPLANGERAPGAGGAGGPLAVATSLLDSLHEVALEADALPPHPQPYPVLCPQPGRLGAFVSGGCLQVLLAAFKWVVDLYKVNEELSMEAPASAEIKVGDSLVPLVKSMVSKVKDLKVDSLQSTNVFLEAVTNATEVIGWCSLVATTGSSLARPSRQAVTKKGKKKTKEAISIDEASAKCFVSLVGELESAATDLQTVVSQAPADMLANLMASLNLDHDEPFLQGTEELSKQVRQRIEQSYADSLKELGTMLDSKLKLLQSLRA</sequence>
<feature type="region of interest" description="Disordered" evidence="4">
    <location>
        <begin position="707"/>
        <end position="747"/>
    </location>
</feature>
<organism evidence="5">
    <name type="scientific">Rhipicephalus appendiculatus</name>
    <name type="common">Brown ear tick</name>
    <dbReference type="NCBI Taxonomy" id="34631"/>
    <lineage>
        <taxon>Eukaryota</taxon>
        <taxon>Metazoa</taxon>
        <taxon>Ecdysozoa</taxon>
        <taxon>Arthropoda</taxon>
        <taxon>Chelicerata</taxon>
        <taxon>Arachnida</taxon>
        <taxon>Acari</taxon>
        <taxon>Parasitiformes</taxon>
        <taxon>Ixodida</taxon>
        <taxon>Ixodoidea</taxon>
        <taxon>Ixodidae</taxon>
        <taxon>Rhipicephalinae</taxon>
        <taxon>Rhipicephalus</taxon>
        <taxon>Rhipicephalus</taxon>
    </lineage>
</organism>
<dbReference type="Pfam" id="PF09797">
    <property type="entry name" value="NatB_MDM20"/>
    <property type="match status" value="1"/>
</dbReference>
<evidence type="ECO:0000256" key="1">
    <source>
        <dbReference type="ARBA" id="ARBA00006298"/>
    </source>
</evidence>
<evidence type="ECO:0000256" key="2">
    <source>
        <dbReference type="ARBA" id="ARBA00022803"/>
    </source>
</evidence>
<dbReference type="SUPFAM" id="SSF48452">
    <property type="entry name" value="TPR-like"/>
    <property type="match status" value="1"/>
</dbReference>
<name>A0A131YIT4_RHIAP</name>
<keyword evidence="2" id="KW-0802">TPR repeat</keyword>
<evidence type="ECO:0000313" key="5">
    <source>
        <dbReference type="EMBL" id="JAP78458.1"/>
    </source>
</evidence>
<dbReference type="Gene3D" id="1.25.40.1040">
    <property type="match status" value="1"/>
</dbReference>
<reference evidence="5" key="1">
    <citation type="journal article" date="2016" name="Ticks Tick Borne Dis.">
        <title>De novo assembly and annotation of the salivary gland transcriptome of Rhipicephalus appendiculatus male and female ticks during blood feeding.</title>
        <authorList>
            <person name="de Castro M.H."/>
            <person name="de Klerk D."/>
            <person name="Pienaar R."/>
            <person name="Latif A.A."/>
            <person name="Rees D.J."/>
            <person name="Mans B.J."/>
        </authorList>
    </citation>
    <scope>NUCLEOTIDE SEQUENCE</scope>
    <source>
        <tissue evidence="5">Salivary glands</tissue>
    </source>
</reference>
<evidence type="ECO:0000256" key="4">
    <source>
        <dbReference type="SAM" id="MobiDB-lite"/>
    </source>
</evidence>
<keyword evidence="5" id="KW-0808">Transferase</keyword>
<feature type="compositionally biased region" description="Low complexity" evidence="4">
    <location>
        <begin position="707"/>
        <end position="721"/>
    </location>
</feature>
<accession>A0A131YIT4</accession>
<dbReference type="InterPro" id="IPR019183">
    <property type="entry name" value="NAA25_NatB_aux_su"/>
</dbReference>
<protein>
    <recommendedName>
        <fullName evidence="3">N-terminal acetyltransferase B complex subunit MDM20 homolog</fullName>
    </recommendedName>
</protein>